<dbReference type="Pfam" id="PF01575">
    <property type="entry name" value="MaoC_dehydratas"/>
    <property type="match status" value="1"/>
</dbReference>
<comment type="caution">
    <text evidence="3">The sequence shown here is derived from an EMBL/GenBank/DDBJ whole genome shotgun (WGS) entry which is preliminary data.</text>
</comment>
<reference evidence="3 4" key="1">
    <citation type="submission" date="2017-10" db="EMBL/GenBank/DDBJ databases">
        <title>Sequencing the genomes of 1000 actinobacteria strains.</title>
        <authorList>
            <person name="Klenk H.-P."/>
        </authorList>
    </citation>
    <scope>NUCLEOTIDE SEQUENCE [LARGE SCALE GENOMIC DNA]</scope>
    <source>
        <strain evidence="3 4">DSM 21838</strain>
    </source>
</reference>
<dbReference type="SUPFAM" id="SSF54637">
    <property type="entry name" value="Thioesterase/thiol ester dehydrase-isomerase"/>
    <property type="match status" value="1"/>
</dbReference>
<dbReference type="InterPro" id="IPR029069">
    <property type="entry name" value="HotDog_dom_sf"/>
</dbReference>
<dbReference type="EMBL" id="PDJI01000001">
    <property type="protein sequence ID" value="PFG45111.1"/>
    <property type="molecule type" value="Genomic_DNA"/>
</dbReference>
<dbReference type="GO" id="GO:0006633">
    <property type="term" value="P:fatty acid biosynthetic process"/>
    <property type="evidence" value="ECO:0007669"/>
    <property type="project" value="TreeGrafter"/>
</dbReference>
<dbReference type="PANTHER" id="PTHR43437">
    <property type="entry name" value="HYDROXYACYL-THIOESTER DEHYDRATASE TYPE 2, MITOCHONDRIAL-RELATED"/>
    <property type="match status" value="1"/>
</dbReference>
<dbReference type="Proteomes" id="UP000222106">
    <property type="component" value="Unassembled WGS sequence"/>
</dbReference>
<dbReference type="AlphaFoldDB" id="A0A2A9F2W0"/>
<dbReference type="InterPro" id="IPR002539">
    <property type="entry name" value="MaoC-like_dom"/>
</dbReference>
<dbReference type="Gene3D" id="3.10.129.10">
    <property type="entry name" value="Hotdog Thioesterase"/>
    <property type="match status" value="1"/>
</dbReference>
<evidence type="ECO:0000313" key="3">
    <source>
        <dbReference type="EMBL" id="PFG45111.1"/>
    </source>
</evidence>
<dbReference type="InterPro" id="IPR050965">
    <property type="entry name" value="UPF0336/Enoyl-CoA_hydratase"/>
</dbReference>
<evidence type="ECO:0000259" key="2">
    <source>
        <dbReference type="Pfam" id="PF01575"/>
    </source>
</evidence>
<feature type="domain" description="MaoC-like" evidence="2">
    <location>
        <begin position="16"/>
        <end position="113"/>
    </location>
</feature>
<name>A0A2A9F2W0_9MICO</name>
<evidence type="ECO:0000256" key="1">
    <source>
        <dbReference type="ARBA" id="ARBA00005254"/>
    </source>
</evidence>
<protein>
    <submittedName>
        <fullName evidence="3">Acyl dehydratase</fullName>
    </submittedName>
</protein>
<comment type="similarity">
    <text evidence="1">Belongs to the enoyl-CoA hydratase/isomerase family.</text>
</comment>
<organism evidence="3 4">
    <name type="scientific">Georgenia soli</name>
    <dbReference type="NCBI Taxonomy" id="638953"/>
    <lineage>
        <taxon>Bacteria</taxon>
        <taxon>Bacillati</taxon>
        <taxon>Actinomycetota</taxon>
        <taxon>Actinomycetes</taxon>
        <taxon>Micrococcales</taxon>
        <taxon>Bogoriellaceae</taxon>
        <taxon>Georgenia</taxon>
    </lineage>
</organism>
<evidence type="ECO:0000313" key="4">
    <source>
        <dbReference type="Proteomes" id="UP000222106"/>
    </source>
</evidence>
<dbReference type="RefSeq" id="WP_211286992.1">
    <property type="nucleotide sequence ID" value="NZ_PDJI01000001.1"/>
</dbReference>
<sequence length="154" mass="16962">MTLTPEDIIAAEGYTLTRTVSESDIYQFAGITGDLSRYHTDEEFMKRSPYGGRVAHGVLILGLVSTASTRFWEKLDFAGMGISLGYDRVRFVNGVLIGDTLTAHYKVTQWLPERSRFHAQAVVTNQNGGVCLSATHVTKAFNQTIDAAENGQRS</sequence>
<gene>
    <name evidence="3" type="ORF">ATJ97_0031</name>
</gene>
<proteinExistence type="inferred from homology"/>
<accession>A0A2A9F2W0</accession>
<dbReference type="GO" id="GO:0019171">
    <property type="term" value="F:(3R)-hydroxyacyl-[acyl-carrier-protein] dehydratase activity"/>
    <property type="evidence" value="ECO:0007669"/>
    <property type="project" value="TreeGrafter"/>
</dbReference>
<keyword evidence="4" id="KW-1185">Reference proteome</keyword>
<dbReference type="PANTHER" id="PTHR43437:SF3">
    <property type="entry name" value="HYDROXYACYL-THIOESTER DEHYDRATASE TYPE 2, MITOCHONDRIAL"/>
    <property type="match status" value="1"/>
</dbReference>